<dbReference type="GO" id="GO:0016301">
    <property type="term" value="F:kinase activity"/>
    <property type="evidence" value="ECO:0007669"/>
    <property type="project" value="UniProtKB-KW"/>
</dbReference>
<dbReference type="PROSITE" id="PS00075">
    <property type="entry name" value="DHFR_1"/>
    <property type="match status" value="1"/>
</dbReference>
<dbReference type="GO" id="GO:0046452">
    <property type="term" value="P:dihydrofolate metabolic process"/>
    <property type="evidence" value="ECO:0007669"/>
    <property type="project" value="TreeGrafter"/>
</dbReference>
<comment type="caution">
    <text evidence="10">The sequence shown here is derived from an EMBL/GenBank/DDBJ whole genome shotgun (WGS) entry which is preliminary data.</text>
</comment>
<dbReference type="GeneID" id="29695623"/>
<dbReference type="AlphaFoldDB" id="A0A315RXR8"/>
<dbReference type="Gene3D" id="3.40.430.10">
    <property type="entry name" value="Dihydrofolate Reductase, subunit A"/>
    <property type="match status" value="1"/>
</dbReference>
<keyword evidence="6" id="KW-0560">Oxidoreductase</keyword>
<evidence type="ECO:0000256" key="7">
    <source>
        <dbReference type="RuleBase" id="RU004474"/>
    </source>
</evidence>
<organism evidence="10 11">
    <name type="scientific">Bifidobacterium animalis subsp. lactis</name>
    <name type="common">Bifidobacterium lactis</name>
    <dbReference type="NCBI Taxonomy" id="302911"/>
    <lineage>
        <taxon>Bacteria</taxon>
        <taxon>Bacillati</taxon>
        <taxon>Actinomycetota</taxon>
        <taxon>Actinomycetes</taxon>
        <taxon>Bifidobacteriales</taxon>
        <taxon>Bifidobacteriaceae</taxon>
        <taxon>Bifidobacterium</taxon>
    </lineage>
</organism>
<dbReference type="PROSITE" id="PS51330">
    <property type="entry name" value="DHFR_2"/>
    <property type="match status" value="1"/>
</dbReference>
<reference evidence="10 11" key="1">
    <citation type="journal article" date="2019" name="Appl. Environ. Microbiol.">
        <title>Dissecting the evolutionary development of the Bifidobacterium animalis species through comparative genomics analyses.</title>
        <authorList>
            <person name="Lugli G.A."/>
            <person name="Mancino W."/>
            <person name="Milani C."/>
            <person name="Duranti S."/>
            <person name="Mancabelli L."/>
            <person name="Napoli S."/>
            <person name="Mangifesta M."/>
            <person name="Viappiani A."/>
            <person name="Anzalone R."/>
            <person name="Longhi G."/>
            <person name="van Sinderen D."/>
            <person name="Ventura M."/>
            <person name="Turroni F."/>
        </authorList>
    </citation>
    <scope>NUCLEOTIDE SEQUENCE [LARGE SCALE GENOMIC DNA]</scope>
    <source>
        <strain evidence="10 11">2011B</strain>
    </source>
</reference>
<dbReference type="PANTHER" id="PTHR48069">
    <property type="entry name" value="DIHYDROFOLATE REDUCTASE"/>
    <property type="match status" value="1"/>
</dbReference>
<dbReference type="InterPro" id="IPR024072">
    <property type="entry name" value="DHFR-like_dom_sf"/>
</dbReference>
<evidence type="ECO:0000259" key="9">
    <source>
        <dbReference type="PROSITE" id="PS51330"/>
    </source>
</evidence>
<dbReference type="Pfam" id="PF00186">
    <property type="entry name" value="DHFR_1"/>
    <property type="match status" value="1"/>
</dbReference>
<evidence type="ECO:0000256" key="6">
    <source>
        <dbReference type="ARBA" id="ARBA00023002"/>
    </source>
</evidence>
<comment type="pathway">
    <text evidence="1">Cofactor biosynthesis; tetrahydrofolate biosynthesis; 5,6,7,8-tetrahydrofolate from 7,8-dihydrofolate: step 1/1.</text>
</comment>
<evidence type="ECO:0000256" key="2">
    <source>
        <dbReference type="ARBA" id="ARBA00009539"/>
    </source>
</evidence>
<gene>
    <name evidence="10" type="ORF">PG2011B_0477</name>
</gene>
<evidence type="ECO:0000256" key="8">
    <source>
        <dbReference type="SAM" id="MobiDB-lite"/>
    </source>
</evidence>
<dbReference type="InterPro" id="IPR017925">
    <property type="entry name" value="DHFR_CS"/>
</dbReference>
<evidence type="ECO:0000256" key="1">
    <source>
        <dbReference type="ARBA" id="ARBA00004903"/>
    </source>
</evidence>
<evidence type="ECO:0000313" key="11">
    <source>
        <dbReference type="Proteomes" id="UP000293613"/>
    </source>
</evidence>
<dbReference type="Proteomes" id="UP000293613">
    <property type="component" value="Unassembled WGS sequence"/>
</dbReference>
<keyword evidence="4" id="KW-0554">One-carbon metabolism</keyword>
<keyword evidence="5" id="KW-0521">NADP</keyword>
<feature type="region of interest" description="Disordered" evidence="8">
    <location>
        <begin position="1"/>
        <end position="27"/>
    </location>
</feature>
<accession>A0A315RXR8</accession>
<sequence length="227" mass="25684">MESGSSRSGYHEPVPGSAGPEVFEDDWGDDFPKTFSVNLIWAQANDKEGRSGAIGYEGEMPWHLPEDLKRFKELTVSHPVIMGRKTWEALNEKFRPLPNRDNIVLSRDRDFRAPGATVVDNLEEALDMARQEAIPDDGLDRSEIWVIGGSQLFNQMLPMASKIYMTQVDAKVNADAYAPDLTEALNNGSWKLMENSGWLTPKKPEGIDRYRYLTFERNTGDEQAEEE</sequence>
<dbReference type="InterPro" id="IPR012259">
    <property type="entry name" value="DHFR"/>
</dbReference>
<protein>
    <recommendedName>
        <fullName evidence="3">dihydrofolate reductase</fullName>
        <ecNumber evidence="3">1.5.1.3</ecNumber>
    </recommendedName>
</protein>
<dbReference type="GO" id="GO:0046654">
    <property type="term" value="P:tetrahydrofolate biosynthetic process"/>
    <property type="evidence" value="ECO:0007669"/>
    <property type="project" value="UniProtKB-UniPathway"/>
</dbReference>
<dbReference type="GO" id="GO:0006730">
    <property type="term" value="P:one-carbon metabolic process"/>
    <property type="evidence" value="ECO:0007669"/>
    <property type="project" value="UniProtKB-KW"/>
</dbReference>
<dbReference type="CDD" id="cd00209">
    <property type="entry name" value="DHFR"/>
    <property type="match status" value="1"/>
</dbReference>
<dbReference type="EC" id="1.5.1.3" evidence="3"/>
<evidence type="ECO:0000256" key="4">
    <source>
        <dbReference type="ARBA" id="ARBA00022563"/>
    </source>
</evidence>
<dbReference type="PRINTS" id="PR00070">
    <property type="entry name" value="DHFR"/>
</dbReference>
<evidence type="ECO:0000256" key="5">
    <source>
        <dbReference type="ARBA" id="ARBA00022857"/>
    </source>
</evidence>
<name>A0A315RXR8_BIFAN</name>
<feature type="domain" description="DHFR" evidence="9">
    <location>
        <begin position="36"/>
        <end position="227"/>
    </location>
</feature>
<evidence type="ECO:0000256" key="3">
    <source>
        <dbReference type="ARBA" id="ARBA00012856"/>
    </source>
</evidence>
<keyword evidence="10" id="KW-0418">Kinase</keyword>
<keyword evidence="10" id="KW-0808">Transferase</keyword>
<dbReference type="SUPFAM" id="SSF53597">
    <property type="entry name" value="Dihydrofolate reductase-like"/>
    <property type="match status" value="1"/>
</dbReference>
<dbReference type="GO" id="GO:0050661">
    <property type="term" value="F:NADP binding"/>
    <property type="evidence" value="ECO:0007669"/>
    <property type="project" value="InterPro"/>
</dbReference>
<dbReference type="EMBL" id="RSCO01000015">
    <property type="protein sequence ID" value="RYM95819.1"/>
    <property type="molecule type" value="Genomic_DNA"/>
</dbReference>
<dbReference type="GO" id="GO:0005829">
    <property type="term" value="C:cytosol"/>
    <property type="evidence" value="ECO:0007669"/>
    <property type="project" value="TreeGrafter"/>
</dbReference>
<dbReference type="UniPathway" id="UPA00077">
    <property type="reaction ID" value="UER00158"/>
</dbReference>
<dbReference type="OMA" id="RDNQLPW"/>
<comment type="similarity">
    <text evidence="2 7">Belongs to the dihydrofolate reductase family.</text>
</comment>
<dbReference type="InterPro" id="IPR001796">
    <property type="entry name" value="DHFR_dom"/>
</dbReference>
<proteinExistence type="inferred from homology"/>
<dbReference type="GO" id="GO:0046655">
    <property type="term" value="P:folic acid metabolic process"/>
    <property type="evidence" value="ECO:0007669"/>
    <property type="project" value="TreeGrafter"/>
</dbReference>
<dbReference type="GO" id="GO:0004146">
    <property type="term" value="F:dihydrofolate reductase activity"/>
    <property type="evidence" value="ECO:0007669"/>
    <property type="project" value="UniProtKB-EC"/>
</dbReference>
<dbReference type="RefSeq" id="WP_004268723.1">
    <property type="nucleotide sequence ID" value="NZ_CAKMAC010000002.1"/>
</dbReference>
<evidence type="ECO:0000313" key="10">
    <source>
        <dbReference type="EMBL" id="RYM95819.1"/>
    </source>
</evidence>
<dbReference type="PANTHER" id="PTHR48069:SF3">
    <property type="entry name" value="DIHYDROFOLATE REDUCTASE"/>
    <property type="match status" value="1"/>
</dbReference>